<evidence type="ECO:0000313" key="1">
    <source>
        <dbReference type="EMBL" id="RDX48162.1"/>
    </source>
</evidence>
<dbReference type="OrthoDB" id="2893324at2759"/>
<accession>A0A371D6P0</accession>
<proteinExistence type="predicted"/>
<name>A0A371D6P0_9APHY</name>
<protein>
    <recommendedName>
        <fullName evidence="3">Nucleoside 2-deoxyribosyltransferase</fullName>
    </recommendedName>
</protein>
<evidence type="ECO:0000313" key="2">
    <source>
        <dbReference type="Proteomes" id="UP000256964"/>
    </source>
</evidence>
<evidence type="ECO:0008006" key="3">
    <source>
        <dbReference type="Google" id="ProtNLM"/>
    </source>
</evidence>
<dbReference type="EMBL" id="KZ857413">
    <property type="protein sequence ID" value="RDX48162.1"/>
    <property type="molecule type" value="Genomic_DNA"/>
</dbReference>
<gene>
    <name evidence="1" type="ORF">OH76DRAFT_1383976</name>
</gene>
<dbReference type="Gene3D" id="3.40.50.450">
    <property type="match status" value="1"/>
</dbReference>
<organism evidence="1 2">
    <name type="scientific">Lentinus brumalis</name>
    <dbReference type="NCBI Taxonomy" id="2498619"/>
    <lineage>
        <taxon>Eukaryota</taxon>
        <taxon>Fungi</taxon>
        <taxon>Dikarya</taxon>
        <taxon>Basidiomycota</taxon>
        <taxon>Agaricomycotina</taxon>
        <taxon>Agaricomycetes</taxon>
        <taxon>Polyporales</taxon>
        <taxon>Polyporaceae</taxon>
        <taxon>Lentinus</taxon>
    </lineage>
</organism>
<dbReference type="AlphaFoldDB" id="A0A371D6P0"/>
<keyword evidence="2" id="KW-1185">Reference proteome</keyword>
<dbReference type="InterPro" id="IPR039470">
    <property type="entry name" value="Nuc_deoxyri_tr2"/>
</dbReference>
<reference evidence="1 2" key="1">
    <citation type="journal article" date="2018" name="Biotechnol. Biofuels">
        <title>Integrative visual omics of the white-rot fungus Polyporus brumalis exposes the biotechnological potential of its oxidative enzymes for delignifying raw plant biomass.</title>
        <authorList>
            <person name="Miyauchi S."/>
            <person name="Rancon A."/>
            <person name="Drula E."/>
            <person name="Hage H."/>
            <person name="Chaduli D."/>
            <person name="Favel A."/>
            <person name="Grisel S."/>
            <person name="Henrissat B."/>
            <person name="Herpoel-Gimbert I."/>
            <person name="Ruiz-Duenas F.J."/>
            <person name="Chevret D."/>
            <person name="Hainaut M."/>
            <person name="Lin J."/>
            <person name="Wang M."/>
            <person name="Pangilinan J."/>
            <person name="Lipzen A."/>
            <person name="Lesage-Meessen L."/>
            <person name="Navarro D."/>
            <person name="Riley R."/>
            <person name="Grigoriev I.V."/>
            <person name="Zhou S."/>
            <person name="Raouche S."/>
            <person name="Rosso M.N."/>
        </authorList>
    </citation>
    <scope>NUCLEOTIDE SEQUENCE [LARGE SCALE GENOMIC DNA]</scope>
    <source>
        <strain evidence="1 2">BRFM 1820</strain>
    </source>
</reference>
<dbReference type="Pfam" id="PF15891">
    <property type="entry name" value="Nuc_deoxyri_tr2"/>
    <property type="match status" value="1"/>
</dbReference>
<sequence>MEFGSTIPGLLRRSLRYILPSLFVTDVEEPKSDGNVCQLEPEGVSSGLLGQGDSGSKTGLSDITPSTAQASALLVAALGTHQTKIFRAPEPITFISGRSVYLSGSVEPGSTPGWRHEMIGRLQHLPVTIFDPTRGDWDGPWIEWQSDKRFAAQTNWELDNLERADVVAVYLAPRTTSPVSLLEIGLFVGMKKVIVCCPDGFCLKGNVEFVCKERGVPFVETFDEFVQEVTRRLTLA</sequence>
<dbReference type="Proteomes" id="UP000256964">
    <property type="component" value="Unassembled WGS sequence"/>
</dbReference>